<organism evidence="2 3">
    <name type="scientific">Silicimonas algicola</name>
    <dbReference type="NCBI Taxonomy" id="1826607"/>
    <lineage>
        <taxon>Bacteria</taxon>
        <taxon>Pseudomonadati</taxon>
        <taxon>Pseudomonadota</taxon>
        <taxon>Alphaproteobacteria</taxon>
        <taxon>Rhodobacterales</taxon>
        <taxon>Paracoccaceae</taxon>
    </lineage>
</organism>
<accession>A0A316G1F0</accession>
<feature type="chain" id="PRO_5016258688" evidence="1">
    <location>
        <begin position="21"/>
        <end position="611"/>
    </location>
</feature>
<name>A0A316G1F0_9RHOB</name>
<dbReference type="Proteomes" id="UP000245390">
    <property type="component" value="Unassembled WGS sequence"/>
</dbReference>
<gene>
    <name evidence="2" type="ORF">C8D95_11173</name>
</gene>
<evidence type="ECO:0000313" key="3">
    <source>
        <dbReference type="Proteomes" id="UP000245390"/>
    </source>
</evidence>
<reference evidence="2 3" key="1">
    <citation type="submission" date="2018-05" db="EMBL/GenBank/DDBJ databases">
        <title>Genomic Encyclopedia of Type Strains, Phase IV (KMG-IV): sequencing the most valuable type-strain genomes for metagenomic binning, comparative biology and taxonomic classification.</title>
        <authorList>
            <person name="Goeker M."/>
        </authorList>
    </citation>
    <scope>NUCLEOTIDE SEQUENCE [LARGE SCALE GENOMIC DNA]</scope>
    <source>
        <strain evidence="2 3">DSM 103371</strain>
    </source>
</reference>
<dbReference type="InterPro" id="IPR011044">
    <property type="entry name" value="Quino_amine_DH_bsu"/>
</dbReference>
<evidence type="ECO:0000313" key="2">
    <source>
        <dbReference type="EMBL" id="PWK54638.1"/>
    </source>
</evidence>
<sequence length="611" mass="61602">MRLAGTIFPVIAVIAGPAFAADLAAPLTAEVVLTDVAGGTTDTVLPGQPFGIDVTLTDAATGGALKGFVLEGWIRPVSETDAPCVEAARAFRATRRIPTGGIDLNGIVLAGFNEDGSFGLADPRLDLATANMLAAGTLSATPDLVVADRATQRLIAHLPGQDGLVSVGLTGDVSEIALPAVGGTLAALHVSDDGVIWLGGTGPEGRGVMFHAPGGDEGTPVRFGTRVGGMADAGEGEVFAWAENGFAFLDASSGRVTASGIHASASNAAGIALPDGRGGVVRLVASLAPGGASAHIVFADTPTDGVSVELAAPADRIGISPETGMILVWNADGAVSFIDPATTALAGAVALNQGIGDAVFAGEAAFLATADQSGVTVIDLGTVAVGQAPTLREVRLAPRDAEVTTRPGALLVPLAPSPQVLAVHAASYTGFVIDETSSMGDAPPMTAVRLRGGRPSAVAVLDRSFRETAPGRFNTRAVVNEGGPHELVLTTGIGGMSRCFRFDAQGSAKSAFSIPVLTVDLGVPSLSARAGQVLNVRLLDENGASVALTDPVLEMTHIQFGWRATLSADGLDAGGARFIVAPPVPGHYAVTLADATLKGVEIRATTIEAKQ</sequence>
<proteinExistence type="predicted"/>
<feature type="signal peptide" evidence="1">
    <location>
        <begin position="1"/>
        <end position="20"/>
    </location>
</feature>
<keyword evidence="1" id="KW-0732">Signal</keyword>
<dbReference type="SUPFAM" id="SSF50969">
    <property type="entry name" value="YVTN repeat-like/Quinoprotein amine dehydrogenase"/>
    <property type="match status" value="1"/>
</dbReference>
<dbReference type="RefSeq" id="WP_164721706.1">
    <property type="nucleotide sequence ID" value="NZ_CP034588.1"/>
</dbReference>
<evidence type="ECO:0000256" key="1">
    <source>
        <dbReference type="SAM" id="SignalP"/>
    </source>
</evidence>
<dbReference type="AlphaFoldDB" id="A0A316G1F0"/>
<protein>
    <submittedName>
        <fullName evidence="2">Uncharacterized protein</fullName>
    </submittedName>
</protein>
<keyword evidence="3" id="KW-1185">Reference proteome</keyword>
<dbReference type="EMBL" id="QGGV01000011">
    <property type="protein sequence ID" value="PWK54638.1"/>
    <property type="molecule type" value="Genomic_DNA"/>
</dbReference>
<comment type="caution">
    <text evidence="2">The sequence shown here is derived from an EMBL/GenBank/DDBJ whole genome shotgun (WGS) entry which is preliminary data.</text>
</comment>